<protein>
    <recommendedName>
        <fullName evidence="8">Transport permease protein</fullName>
    </recommendedName>
</protein>
<keyword evidence="7 8" id="KW-0472">Membrane</keyword>
<feature type="transmembrane region" description="Helical" evidence="8">
    <location>
        <begin position="34"/>
        <end position="54"/>
    </location>
</feature>
<comment type="similarity">
    <text evidence="2 8">Belongs to the ABC-2 integral membrane protein family.</text>
</comment>
<dbReference type="KEGG" id="rst:ATY39_17050"/>
<proteinExistence type="inferred from homology"/>
<evidence type="ECO:0000256" key="6">
    <source>
        <dbReference type="ARBA" id="ARBA00022989"/>
    </source>
</evidence>
<evidence type="ECO:0000256" key="4">
    <source>
        <dbReference type="ARBA" id="ARBA00022475"/>
    </source>
</evidence>
<evidence type="ECO:0000256" key="7">
    <source>
        <dbReference type="ARBA" id="ARBA00023136"/>
    </source>
</evidence>
<reference evidence="11" key="2">
    <citation type="submission" date="2016-03" db="EMBL/GenBank/DDBJ databases">
        <authorList>
            <person name="Ploux O."/>
        </authorList>
    </citation>
    <scope>NUCLEOTIDE SEQUENCE [LARGE SCALE GENOMIC DNA]</scope>
    <source>
        <strain evidence="11">PP9</strain>
    </source>
</reference>
<dbReference type="Pfam" id="PF01061">
    <property type="entry name" value="ABC2_membrane"/>
    <property type="match status" value="1"/>
</dbReference>
<organism evidence="10 11">
    <name type="scientific">Rummeliibacillus stabekisii</name>
    <dbReference type="NCBI Taxonomy" id="241244"/>
    <lineage>
        <taxon>Bacteria</taxon>
        <taxon>Bacillati</taxon>
        <taxon>Bacillota</taxon>
        <taxon>Bacilli</taxon>
        <taxon>Bacillales</taxon>
        <taxon>Caryophanaceae</taxon>
        <taxon>Rummeliibacillus</taxon>
    </lineage>
</organism>
<dbReference type="PANTHER" id="PTHR30413">
    <property type="entry name" value="INNER MEMBRANE TRANSPORT PERMEASE"/>
    <property type="match status" value="1"/>
</dbReference>
<evidence type="ECO:0000256" key="2">
    <source>
        <dbReference type="ARBA" id="ARBA00007783"/>
    </source>
</evidence>
<keyword evidence="5 8" id="KW-0812">Transmembrane</keyword>
<dbReference type="RefSeq" id="WP_066791781.1">
    <property type="nucleotide sequence ID" value="NZ_CP014806.1"/>
</dbReference>
<sequence>MRALIKIIKEQYHSFYLIMRLAKFQLRIDNQNNYLGFAWEILNPAIQMAMYWFVFGFGMRGRENISNGHSEIPYIYWMLAGISMWFFINKAILNGSKAIYQKYTMVAKMNFPLSVLPSYIIMGRYYGHLALVGLIMIVFWIKGFYPSIYYIQLIYFLLMSYILAFAITLVTSTLTVVVRDIQMLIQSLLQAMFFLSPILWDRSTSMPHWIQSILQLNPFYYLANGYRASLLYNDWYIVEHWQLTLYNWGLILFLLLIGSTAHFKFRNRFSDFI</sequence>
<feature type="transmembrane region" description="Helical" evidence="8">
    <location>
        <begin position="245"/>
        <end position="263"/>
    </location>
</feature>
<feature type="transmembrane region" description="Helical" evidence="8">
    <location>
        <begin position="183"/>
        <end position="200"/>
    </location>
</feature>
<accession>A0A143HGR7</accession>
<dbReference type="InterPro" id="IPR013525">
    <property type="entry name" value="ABC2_TM"/>
</dbReference>
<dbReference type="PANTHER" id="PTHR30413:SF10">
    <property type="entry name" value="CAPSULE POLYSACCHARIDE EXPORT INNER-MEMBRANE PROTEIN CTRC"/>
    <property type="match status" value="1"/>
</dbReference>
<keyword evidence="6 8" id="KW-1133">Transmembrane helix</keyword>
<name>A0A143HGR7_9BACL</name>
<dbReference type="GO" id="GO:0005886">
    <property type="term" value="C:plasma membrane"/>
    <property type="evidence" value="ECO:0007669"/>
    <property type="project" value="UniProtKB-SubCell"/>
</dbReference>
<dbReference type="Proteomes" id="UP000076021">
    <property type="component" value="Chromosome"/>
</dbReference>
<comment type="subcellular location">
    <subcellularLocation>
        <location evidence="1 8">Cell membrane</location>
        <topology evidence="1 8">Multi-pass membrane protein</topology>
    </subcellularLocation>
</comment>
<dbReference type="STRING" id="241244.ATY39_17050"/>
<evidence type="ECO:0000256" key="3">
    <source>
        <dbReference type="ARBA" id="ARBA00022448"/>
    </source>
</evidence>
<feature type="transmembrane region" description="Helical" evidence="8">
    <location>
        <begin position="74"/>
        <end position="93"/>
    </location>
</feature>
<keyword evidence="3 8" id="KW-0813">Transport</keyword>
<evidence type="ECO:0000313" key="11">
    <source>
        <dbReference type="Proteomes" id="UP000076021"/>
    </source>
</evidence>
<reference evidence="10 11" key="1">
    <citation type="journal article" date="2016" name="Genome Announc.">
        <title>Whole-Genome Sequence of Rummeliibacillus stabekisii Strain PP9 Isolated from Antarctic Soil.</title>
        <authorList>
            <person name="da Mota F.F."/>
            <person name="Vollu R.E."/>
            <person name="Jurelevicius D."/>
            <person name="Seldin L."/>
        </authorList>
    </citation>
    <scope>NUCLEOTIDE SEQUENCE [LARGE SCALE GENOMIC DNA]</scope>
    <source>
        <strain evidence="10 11">PP9</strain>
    </source>
</reference>
<evidence type="ECO:0000259" key="9">
    <source>
        <dbReference type="PROSITE" id="PS51012"/>
    </source>
</evidence>
<dbReference type="AlphaFoldDB" id="A0A143HGR7"/>
<feature type="transmembrane region" description="Helical" evidence="8">
    <location>
        <begin position="147"/>
        <end position="171"/>
    </location>
</feature>
<evidence type="ECO:0000256" key="1">
    <source>
        <dbReference type="ARBA" id="ARBA00004651"/>
    </source>
</evidence>
<evidence type="ECO:0000313" key="10">
    <source>
        <dbReference type="EMBL" id="AMX00938.1"/>
    </source>
</evidence>
<dbReference type="GO" id="GO:0015920">
    <property type="term" value="P:lipopolysaccharide transport"/>
    <property type="evidence" value="ECO:0007669"/>
    <property type="project" value="TreeGrafter"/>
</dbReference>
<evidence type="ECO:0000256" key="8">
    <source>
        <dbReference type="RuleBase" id="RU361157"/>
    </source>
</evidence>
<dbReference type="EMBL" id="CP014806">
    <property type="protein sequence ID" value="AMX00938.1"/>
    <property type="molecule type" value="Genomic_DNA"/>
</dbReference>
<dbReference type="InterPro" id="IPR047817">
    <property type="entry name" value="ABC2_TM_bact-type"/>
</dbReference>
<feature type="transmembrane region" description="Helical" evidence="8">
    <location>
        <begin position="114"/>
        <end position="141"/>
    </location>
</feature>
<gene>
    <name evidence="10" type="ORF">ATY39_17050</name>
</gene>
<dbReference type="GO" id="GO:0140359">
    <property type="term" value="F:ABC-type transporter activity"/>
    <property type="evidence" value="ECO:0007669"/>
    <property type="project" value="InterPro"/>
</dbReference>
<keyword evidence="11" id="KW-1185">Reference proteome</keyword>
<keyword evidence="4 8" id="KW-1003">Cell membrane</keyword>
<evidence type="ECO:0000256" key="5">
    <source>
        <dbReference type="ARBA" id="ARBA00022692"/>
    </source>
</evidence>
<dbReference type="OrthoDB" id="9794365at2"/>
<feature type="domain" description="ABC transmembrane type-2" evidence="9">
    <location>
        <begin position="35"/>
        <end position="268"/>
    </location>
</feature>
<dbReference type="PROSITE" id="PS51012">
    <property type="entry name" value="ABC_TM2"/>
    <property type="match status" value="1"/>
</dbReference>